<feature type="region of interest" description="Disordered" evidence="1">
    <location>
        <begin position="382"/>
        <end position="455"/>
    </location>
</feature>
<feature type="compositionally biased region" description="Polar residues" evidence="1">
    <location>
        <begin position="32"/>
        <end position="48"/>
    </location>
</feature>
<feature type="region of interest" description="Disordered" evidence="1">
    <location>
        <begin position="118"/>
        <end position="356"/>
    </location>
</feature>
<feature type="compositionally biased region" description="Basic and acidic residues" evidence="1">
    <location>
        <begin position="150"/>
        <end position="163"/>
    </location>
</feature>
<dbReference type="AlphaFoldDB" id="A0A517KWC5"/>
<feature type="compositionally biased region" description="Low complexity" evidence="1">
    <location>
        <begin position="399"/>
        <end position="412"/>
    </location>
</feature>
<feature type="region of interest" description="Disordered" evidence="1">
    <location>
        <begin position="1"/>
        <end position="100"/>
    </location>
</feature>
<dbReference type="Proteomes" id="UP000316270">
    <property type="component" value="Chromosome 1"/>
</dbReference>
<evidence type="ECO:0000313" key="3">
    <source>
        <dbReference type="Proteomes" id="UP000316270"/>
    </source>
</evidence>
<accession>A0A517KWC5</accession>
<feature type="compositionally biased region" description="Polar residues" evidence="1">
    <location>
        <begin position="347"/>
        <end position="356"/>
    </location>
</feature>
<organism evidence="2 3">
    <name type="scientific">Venturia effusa</name>
    <dbReference type="NCBI Taxonomy" id="50376"/>
    <lineage>
        <taxon>Eukaryota</taxon>
        <taxon>Fungi</taxon>
        <taxon>Dikarya</taxon>
        <taxon>Ascomycota</taxon>
        <taxon>Pezizomycotina</taxon>
        <taxon>Dothideomycetes</taxon>
        <taxon>Pleosporomycetidae</taxon>
        <taxon>Venturiales</taxon>
        <taxon>Venturiaceae</taxon>
        <taxon>Venturia</taxon>
    </lineage>
</organism>
<reference evidence="2 3" key="1">
    <citation type="submission" date="2019-07" db="EMBL/GenBank/DDBJ databases">
        <title>Finished genome of Venturia effusa.</title>
        <authorList>
            <person name="Young C.A."/>
            <person name="Cox M.P."/>
            <person name="Ganley A.R.D."/>
            <person name="David W.J."/>
        </authorList>
    </citation>
    <scope>NUCLEOTIDE SEQUENCE [LARGE SCALE GENOMIC DNA]</scope>
    <source>
        <strain evidence="3">albino</strain>
    </source>
</reference>
<dbReference type="STRING" id="50376.A0A517KWC5"/>
<gene>
    <name evidence="2" type="ORF">FKW77_005286</name>
</gene>
<evidence type="ECO:0000313" key="2">
    <source>
        <dbReference type="EMBL" id="QDS67684.1"/>
    </source>
</evidence>
<feature type="compositionally biased region" description="Polar residues" evidence="1">
    <location>
        <begin position="90"/>
        <end position="99"/>
    </location>
</feature>
<proteinExistence type="predicted"/>
<dbReference type="OrthoDB" id="4779541at2759"/>
<feature type="compositionally biased region" description="Polar residues" evidence="1">
    <location>
        <begin position="296"/>
        <end position="308"/>
    </location>
</feature>
<protein>
    <submittedName>
        <fullName evidence="2">Uncharacterized protein</fullName>
    </submittedName>
</protein>
<keyword evidence="3" id="KW-1185">Reference proteome</keyword>
<sequence>MASVQSPVQLETKKKSRLSNFFKKDKSHDNETSYAHNNITNSPANIQARQRDPDLLDPDSAYGGSDVGNSTQSSRENIPTMTKSDAVRQNMPTKQQFDTASGRVITTTTTTTTTTVTTLGGDEVSVPAGREVVVTKDETTSPQEMSARPLSKEIQEEELREHGQAPAQGQDYQGGSSGVGSGIAGNHSPRIPDKNLRRSKSPNTQALEQGHHTRRLSNDRHDGAVSPSGHQNFSYPARSSPPQGAYGPVSPQSDGTQRGRFSYEDVPVPPVPGNAQGSRARTIPSVPVPVAVGTQEFASTSPNASQGFYQPYRNDLVNPQNSSRPRPPVEPSLGQPGLNGQPAREQSAYNGGRPQSTLQSLKVAAAGIHGAGGASEAQLAKHNAVLDRGRQEIETGQFQRQSNSSMRSSMVSEPEELMHAPMQTPTQTPEKKRGGLKNVLRKKSRDREGLGAVQE</sequence>
<dbReference type="EMBL" id="CP042185">
    <property type="protein sequence ID" value="QDS67684.1"/>
    <property type="molecule type" value="Genomic_DNA"/>
</dbReference>
<feature type="compositionally biased region" description="Polar residues" evidence="1">
    <location>
        <begin position="67"/>
        <end position="83"/>
    </location>
</feature>
<name>A0A517KWC5_9PEZI</name>
<evidence type="ECO:0000256" key="1">
    <source>
        <dbReference type="SAM" id="MobiDB-lite"/>
    </source>
</evidence>
<feature type="compositionally biased region" description="Basic and acidic residues" evidence="1">
    <location>
        <begin position="384"/>
        <end position="393"/>
    </location>
</feature>
<feature type="compositionally biased region" description="Basic and acidic residues" evidence="1">
    <location>
        <begin position="22"/>
        <end position="31"/>
    </location>
</feature>